<dbReference type="Proteomes" id="UP000041882">
    <property type="component" value="Unassembled WGS sequence"/>
</dbReference>
<dbReference type="InterPro" id="IPR043519">
    <property type="entry name" value="NT_sf"/>
</dbReference>
<comment type="miscellaneous">
    <text evidence="13">A single active site specifically recognizes both ATP and CTP and is responsible for their addition.</text>
</comment>
<comment type="subunit">
    <text evidence="13">Monomer. Can also form homodimers and oligomers.</text>
</comment>
<evidence type="ECO:0000259" key="14">
    <source>
        <dbReference type="PROSITE" id="PS51831"/>
    </source>
</evidence>
<comment type="cofactor">
    <cofactor evidence="13">
        <name>Mg(2+)</name>
        <dbReference type="ChEBI" id="CHEBI:18420"/>
    </cofactor>
    <text evidence="13">Magnesium is required for nucleotidyltransferase activity.</text>
</comment>
<feature type="binding site" evidence="13">
    <location>
        <position position="37"/>
    </location>
    <ligand>
        <name>ATP</name>
        <dbReference type="ChEBI" id="CHEBI:30616"/>
    </ligand>
</feature>
<dbReference type="GO" id="GO:0016791">
    <property type="term" value="F:phosphatase activity"/>
    <property type="evidence" value="ECO:0007669"/>
    <property type="project" value="UniProtKB-UniRule"/>
</dbReference>
<feature type="binding site" evidence="13">
    <location>
        <position position="169"/>
    </location>
    <ligand>
        <name>ATP</name>
        <dbReference type="ChEBI" id="CHEBI:30616"/>
    </ligand>
</feature>
<comment type="domain">
    <text evidence="13">Comprises two domains: an N-terminal domain containing the nucleotidyltransferase activity and a C-terminal HD domain associated with both phosphodiesterase and phosphatase activities.</text>
</comment>
<keyword evidence="1 13" id="KW-0533">Nickel</keyword>
<evidence type="ECO:0000256" key="9">
    <source>
        <dbReference type="ARBA" id="ARBA00022840"/>
    </source>
</evidence>
<evidence type="ECO:0000256" key="5">
    <source>
        <dbReference type="ARBA" id="ARBA00022723"/>
    </source>
</evidence>
<feature type="binding site" evidence="13">
    <location>
        <position position="120"/>
    </location>
    <ligand>
        <name>CTP</name>
        <dbReference type="ChEBI" id="CHEBI:37563"/>
    </ligand>
</feature>
<dbReference type="EC" id="3.1.3.-" evidence="13"/>
<evidence type="ECO:0000313" key="16">
    <source>
        <dbReference type="Proteomes" id="UP000041882"/>
    </source>
</evidence>
<keyword evidence="3 13" id="KW-0819">tRNA processing</keyword>
<evidence type="ECO:0000256" key="13">
    <source>
        <dbReference type="HAMAP-Rule" id="MF_01261"/>
    </source>
</evidence>
<feature type="binding site" evidence="13">
    <location>
        <position position="169"/>
    </location>
    <ligand>
        <name>CTP</name>
        <dbReference type="ChEBI" id="CHEBI:37563"/>
    </ligand>
</feature>
<evidence type="ECO:0000256" key="1">
    <source>
        <dbReference type="ARBA" id="ARBA00022596"/>
    </source>
</evidence>
<dbReference type="Pfam" id="PF12627">
    <property type="entry name" value="PolyA_pol_RNAbd"/>
    <property type="match status" value="1"/>
</dbReference>
<evidence type="ECO:0000256" key="2">
    <source>
        <dbReference type="ARBA" id="ARBA00022679"/>
    </source>
</evidence>
<dbReference type="Pfam" id="PF01966">
    <property type="entry name" value="HD"/>
    <property type="match status" value="1"/>
</dbReference>
<comment type="cofactor">
    <cofactor evidence="13">
        <name>Ni(2+)</name>
        <dbReference type="ChEBI" id="CHEBI:49786"/>
    </cofactor>
    <text evidence="13">Nickel for phosphatase activity.</text>
</comment>
<dbReference type="HAMAP" id="MF_01261">
    <property type="entry name" value="CCA_bact_type1"/>
    <property type="match status" value="1"/>
</dbReference>
<dbReference type="CDD" id="cd05398">
    <property type="entry name" value="NT_ClassII-CCAase"/>
    <property type="match status" value="1"/>
</dbReference>
<keyword evidence="8 13" id="KW-0378">Hydrolase</keyword>
<dbReference type="GO" id="GO:0004810">
    <property type="term" value="F:CCA tRNA nucleotidyltransferase activity"/>
    <property type="evidence" value="ECO:0007669"/>
    <property type="project" value="UniProtKB-UniRule"/>
</dbReference>
<dbReference type="Gene3D" id="3.30.460.10">
    <property type="entry name" value="Beta Polymerase, domain 2"/>
    <property type="match status" value="1"/>
</dbReference>
<keyword evidence="5 13" id="KW-0479">Metal-binding</keyword>
<feature type="binding site" evidence="13">
    <location>
        <position position="50"/>
    </location>
    <ligand>
        <name>Mg(2+)</name>
        <dbReference type="ChEBI" id="CHEBI:18420"/>
    </ligand>
</feature>
<feature type="binding site" evidence="13">
    <location>
        <position position="166"/>
    </location>
    <ligand>
        <name>CTP</name>
        <dbReference type="ChEBI" id="CHEBI:37563"/>
    </ligand>
</feature>
<keyword evidence="7 13" id="KW-0692">RNA repair</keyword>
<keyword evidence="6 13" id="KW-0547">Nucleotide-binding</keyword>
<evidence type="ECO:0000256" key="10">
    <source>
        <dbReference type="ARBA" id="ARBA00022842"/>
    </source>
</evidence>
<feature type="domain" description="HD" evidence="14">
    <location>
        <begin position="257"/>
        <end position="358"/>
    </location>
</feature>
<dbReference type="CDD" id="cd00077">
    <property type="entry name" value="HDc"/>
    <property type="match status" value="1"/>
</dbReference>
<dbReference type="EC" id="2.7.7.72" evidence="13"/>
<dbReference type="InterPro" id="IPR003607">
    <property type="entry name" value="HD/PDEase_dom"/>
</dbReference>
<dbReference type="SMART" id="SM00471">
    <property type="entry name" value="HDc"/>
    <property type="match status" value="1"/>
</dbReference>
<keyword evidence="16" id="KW-1185">Reference proteome</keyword>
<feature type="binding site" evidence="13">
    <location>
        <position position="166"/>
    </location>
    <ligand>
        <name>ATP</name>
        <dbReference type="ChEBI" id="CHEBI:30616"/>
    </ligand>
</feature>
<dbReference type="GO" id="GO:0000287">
    <property type="term" value="F:magnesium ion binding"/>
    <property type="evidence" value="ECO:0007669"/>
    <property type="project" value="UniProtKB-UniRule"/>
</dbReference>
<dbReference type="GO" id="GO:0160016">
    <property type="term" value="F:CCACCA tRNA nucleotidyltransferase activity"/>
    <property type="evidence" value="ECO:0007669"/>
    <property type="project" value="RHEA"/>
</dbReference>
<reference evidence="16" key="1">
    <citation type="submission" date="2015-03" db="EMBL/GenBank/DDBJ databases">
        <authorList>
            <consortium name="Pathogen Informatics"/>
            <person name="Murphy D."/>
        </authorList>
    </citation>
    <scope>NUCLEOTIDE SEQUENCE [LARGE SCALE GENOMIC DNA]</scope>
    <source>
        <strain evidence="16">IP6945</strain>
    </source>
</reference>
<evidence type="ECO:0000256" key="12">
    <source>
        <dbReference type="ARBA" id="ARBA00023268"/>
    </source>
</evidence>
<dbReference type="InterPro" id="IPR032828">
    <property type="entry name" value="PolyA_RNA-bd"/>
</dbReference>
<dbReference type="HAMAP" id="MF_01262">
    <property type="entry name" value="CCA_bact_type2"/>
    <property type="match status" value="1"/>
</dbReference>
<organism evidence="15 16">
    <name type="scientific">Yersinia thracica</name>
    <dbReference type="NCBI Taxonomy" id="2890319"/>
    <lineage>
        <taxon>Bacteria</taxon>
        <taxon>Pseudomonadati</taxon>
        <taxon>Pseudomonadota</taxon>
        <taxon>Gammaproteobacteria</taxon>
        <taxon>Enterobacterales</taxon>
        <taxon>Yersiniaceae</taxon>
        <taxon>Yersinia</taxon>
    </lineage>
</organism>
<evidence type="ECO:0000313" key="15">
    <source>
        <dbReference type="EMBL" id="CNH01525.1"/>
    </source>
</evidence>
<proteinExistence type="inferred from homology"/>
<keyword evidence="2 13" id="KW-0808">Transferase</keyword>
<dbReference type="EMBL" id="CQAW01000001">
    <property type="protein sequence ID" value="CNH01525.1"/>
    <property type="molecule type" value="Genomic_DNA"/>
</dbReference>
<dbReference type="PANTHER" id="PTHR47545:SF1">
    <property type="entry name" value="MULTIFUNCTIONAL CCA PROTEIN"/>
    <property type="match status" value="1"/>
</dbReference>
<dbReference type="GO" id="GO:0042245">
    <property type="term" value="P:RNA repair"/>
    <property type="evidence" value="ECO:0007669"/>
    <property type="project" value="UniProtKB-KW"/>
</dbReference>
<dbReference type="PIRSF" id="PIRSF000813">
    <property type="entry name" value="CCA_bact"/>
    <property type="match status" value="1"/>
</dbReference>
<dbReference type="FunFam" id="1.10.3090.10:FF:000001">
    <property type="entry name" value="Multifunctional CCA protein"/>
    <property type="match status" value="1"/>
</dbReference>
<dbReference type="GO" id="GO:0004112">
    <property type="term" value="F:cyclic-nucleotide phosphodiesterase activity"/>
    <property type="evidence" value="ECO:0007669"/>
    <property type="project" value="UniProtKB-UniRule"/>
</dbReference>
<comment type="similarity">
    <text evidence="13">Belongs to the tRNA nucleotidyltransferase/poly(A) polymerase family. Bacterial CCA-adding enzyme type 1 subfamily.</text>
</comment>
<evidence type="ECO:0000256" key="7">
    <source>
        <dbReference type="ARBA" id="ARBA00022800"/>
    </source>
</evidence>
<keyword evidence="11 13" id="KW-0694">RNA-binding</keyword>
<comment type="catalytic activity">
    <reaction evidence="13">
        <text>a tRNA precursor + 2 CTP + ATP = a tRNA with a 3' CCA end + 3 diphosphate</text>
        <dbReference type="Rhea" id="RHEA:14433"/>
        <dbReference type="Rhea" id="RHEA-COMP:10465"/>
        <dbReference type="Rhea" id="RHEA-COMP:10468"/>
        <dbReference type="ChEBI" id="CHEBI:30616"/>
        <dbReference type="ChEBI" id="CHEBI:33019"/>
        <dbReference type="ChEBI" id="CHEBI:37563"/>
        <dbReference type="ChEBI" id="CHEBI:74896"/>
        <dbReference type="ChEBI" id="CHEBI:83071"/>
        <dbReference type="EC" id="2.7.7.72"/>
    </reaction>
</comment>
<evidence type="ECO:0000256" key="3">
    <source>
        <dbReference type="ARBA" id="ARBA00022694"/>
    </source>
</evidence>
<evidence type="ECO:0000256" key="4">
    <source>
        <dbReference type="ARBA" id="ARBA00022695"/>
    </source>
</evidence>
<comment type="function">
    <text evidence="13">Catalyzes the addition and repair of the essential 3'-terminal CCA sequence in tRNAs without using a nucleic acid template. Adds these three nucleotides in the order of C, C, and A to the tRNA nucleotide-73, using CTP and ATP as substrates and producing inorganic pyrophosphate. tRNA 3'-terminal CCA addition is required both for tRNA processing and repair. Also involved in tRNA surveillance by mediating tandem CCA addition to generate a CCACCA at the 3' terminus of unstable tRNAs. While stable tRNAs receive only 3'-terminal CCA, unstable tRNAs are marked with CCACCA and rapidly degraded.</text>
</comment>
<dbReference type="InterPro" id="IPR006674">
    <property type="entry name" value="HD_domain"/>
</dbReference>
<dbReference type="PANTHER" id="PTHR47545">
    <property type="entry name" value="MULTIFUNCTIONAL CCA PROTEIN"/>
    <property type="match status" value="1"/>
</dbReference>
<keyword evidence="10 13" id="KW-0460">Magnesium</keyword>
<dbReference type="AlphaFoldDB" id="A0A0T9NF14"/>
<dbReference type="GO" id="GO:0001680">
    <property type="term" value="P:tRNA 3'-terminal CCA addition"/>
    <property type="evidence" value="ECO:0007669"/>
    <property type="project" value="UniProtKB-UniRule"/>
</dbReference>
<dbReference type="FunFam" id="3.30.460.10:FF:000016">
    <property type="entry name" value="Multifunctional CCA protein"/>
    <property type="match status" value="1"/>
</dbReference>
<comment type="catalytic activity">
    <reaction evidence="13">
        <text>a tRNA with a 3' CCA end + 2 CTP + ATP = a tRNA with a 3' CCACCA end + 3 diphosphate</text>
        <dbReference type="Rhea" id="RHEA:76235"/>
        <dbReference type="Rhea" id="RHEA-COMP:10468"/>
        <dbReference type="Rhea" id="RHEA-COMP:18655"/>
        <dbReference type="ChEBI" id="CHEBI:30616"/>
        <dbReference type="ChEBI" id="CHEBI:33019"/>
        <dbReference type="ChEBI" id="CHEBI:37563"/>
        <dbReference type="ChEBI" id="CHEBI:83071"/>
        <dbReference type="ChEBI" id="CHEBI:195187"/>
    </reaction>
</comment>
<gene>
    <name evidence="13 15" type="primary">cca</name>
    <name evidence="15" type="ORF">ERS008472_00277</name>
</gene>
<feature type="binding site" evidence="13">
    <location>
        <position position="37"/>
    </location>
    <ligand>
        <name>CTP</name>
        <dbReference type="ChEBI" id="CHEBI:37563"/>
    </ligand>
</feature>
<dbReference type="NCBIfam" id="NF008137">
    <property type="entry name" value="PRK10885.1"/>
    <property type="match status" value="1"/>
</dbReference>
<dbReference type="EC" id="3.1.4.-" evidence="13"/>
<keyword evidence="12 13" id="KW-0511">Multifunctional enzyme</keyword>
<dbReference type="SUPFAM" id="SSF81301">
    <property type="entry name" value="Nucleotidyltransferase"/>
    <property type="match status" value="1"/>
</dbReference>
<feature type="binding site" evidence="13">
    <location>
        <position position="120"/>
    </location>
    <ligand>
        <name>ATP</name>
        <dbReference type="ChEBI" id="CHEBI:30616"/>
    </ligand>
</feature>
<dbReference type="SUPFAM" id="SSF81891">
    <property type="entry name" value="Poly A polymerase C-terminal region-like"/>
    <property type="match status" value="1"/>
</dbReference>
<keyword evidence="9 13" id="KW-0067">ATP-binding</keyword>
<evidence type="ECO:0000256" key="11">
    <source>
        <dbReference type="ARBA" id="ARBA00022884"/>
    </source>
</evidence>
<name>A0A0T9NF14_9GAMM</name>
<feature type="binding site" evidence="13">
    <location>
        <position position="52"/>
    </location>
    <ligand>
        <name>Mg(2+)</name>
        <dbReference type="ChEBI" id="CHEBI:18420"/>
    </ligand>
</feature>
<dbReference type="PROSITE" id="PS51831">
    <property type="entry name" value="HD"/>
    <property type="match status" value="1"/>
</dbReference>
<evidence type="ECO:0000256" key="6">
    <source>
        <dbReference type="ARBA" id="ARBA00022741"/>
    </source>
</evidence>
<dbReference type="GO" id="GO:0000049">
    <property type="term" value="F:tRNA binding"/>
    <property type="evidence" value="ECO:0007669"/>
    <property type="project" value="UniProtKB-UniRule"/>
</dbReference>
<dbReference type="InterPro" id="IPR012006">
    <property type="entry name" value="CCA_bact"/>
</dbReference>
<keyword evidence="4 13" id="KW-0548">Nucleotidyltransferase</keyword>
<evidence type="ECO:0000256" key="8">
    <source>
        <dbReference type="ARBA" id="ARBA00022801"/>
    </source>
</evidence>
<dbReference type="Pfam" id="PF01743">
    <property type="entry name" value="PolyA_pol"/>
    <property type="match status" value="1"/>
</dbReference>
<feature type="binding site" evidence="13">
    <location>
        <position position="40"/>
    </location>
    <ligand>
        <name>ATP</name>
        <dbReference type="ChEBI" id="CHEBI:30616"/>
    </ligand>
</feature>
<dbReference type="InterPro" id="IPR050124">
    <property type="entry name" value="tRNA_CCA-adding_enzyme"/>
</dbReference>
<dbReference type="GO" id="GO:0005524">
    <property type="term" value="F:ATP binding"/>
    <property type="evidence" value="ECO:0007669"/>
    <property type="project" value="UniProtKB-UniRule"/>
</dbReference>
<protein>
    <recommendedName>
        <fullName evidence="13">Multifunctional CCA protein</fullName>
    </recommendedName>
    <domain>
        <recommendedName>
            <fullName evidence="13">CCA-adding enzyme</fullName>
            <ecNumber evidence="13">2.7.7.72</ecNumber>
        </recommendedName>
        <alternativeName>
            <fullName evidence="13">CCA tRNA nucleotidyltransferase</fullName>
        </alternativeName>
        <alternativeName>
            <fullName evidence="13">tRNA CCA-pyrophosphorylase</fullName>
        </alternativeName>
        <alternativeName>
            <fullName evidence="13">tRNA adenylyl-/cytidylyl-transferase</fullName>
        </alternativeName>
        <alternativeName>
            <fullName evidence="13">tRNA nucleotidyltransferase</fullName>
        </alternativeName>
        <alternativeName>
            <fullName evidence="13">tRNA-NT</fullName>
        </alternativeName>
    </domain>
    <domain>
        <recommendedName>
            <fullName evidence="13">2'-nucleotidase</fullName>
            <ecNumber evidence="13">3.1.3.-</ecNumber>
        </recommendedName>
    </domain>
    <domain>
        <recommendedName>
            <fullName evidence="13">2',3'-cyclic phosphodiesterase</fullName>
            <ecNumber evidence="13">3.1.4.-</ecNumber>
        </recommendedName>
    </domain>
    <domain>
        <recommendedName>
            <fullName evidence="13">Phosphatase</fullName>
        </recommendedName>
    </domain>
</protein>
<feature type="binding site" evidence="13">
    <location>
        <position position="40"/>
    </location>
    <ligand>
        <name>CTP</name>
        <dbReference type="ChEBI" id="CHEBI:37563"/>
    </ligand>
</feature>
<accession>A0A0T9NF14</accession>
<dbReference type="InterPro" id="IPR002646">
    <property type="entry name" value="PolA_pol_head_dom"/>
</dbReference>
<dbReference type="Gene3D" id="1.10.3090.10">
    <property type="entry name" value="cca-adding enzyme, domain 2"/>
    <property type="match status" value="1"/>
</dbReference>
<sequence>MNPDELTQVSDSGKREWPTTLQRQEQRVNMKIYLVGGAVRDSLLNLPVTEQDWVVVGATPEQLLAQGYQQVGKDFPVFLHPVSHEEYALARTERKSGQGYTGFTCYAAPDVTLEEDLLRRDLTINAIARSNEGELFDPYNGRQDLENRVLRHVSDAFGEDPLRVLRVARFAARFAHLGFTVAPETQFLMASMAKSGELSALTPERVWKETEKALKTQSPQIYFQVLRDCGALAVLFPEIERLFGVPAPEKWHPEIDTGIHTLMTLAIAAQLSPEVDVRFAALCHDLGKGLTPKEFWPHHHGHGPAGVKLVEQLCQRLRVPNPVRDLAKLVAEYHDLIHTVNKLRPETLLKLFDAIDVWRKPERLEQMIMTSEADARGRTGFEENPYPQGDYLRAAYHIANGVSVQEVVASGLQGLAIRDELKRRRQQALAQWKQTQEVISP</sequence>